<dbReference type="SUPFAM" id="SSF53756">
    <property type="entry name" value="UDP-Glycosyltransferase/glycogen phosphorylase"/>
    <property type="match status" value="1"/>
</dbReference>
<feature type="non-terminal residue" evidence="2">
    <location>
        <position position="1"/>
    </location>
</feature>
<sequence length="346" mass="38260">VRVLVVTSDVPFVEGGHRVIARALVRALQEAGHTAEIVTTPQNRFGRQLSAYWATWLTDVQMAGDGGPIDRVVSLRFPSYAVRHPNQVVWLNHRMREYYDLWDDFSAGLNRKARLVEAVRRRALHFLDGRLLHRRAVIAQSKTIQHRLCRWGGIDSDVLYPPAPQRDYRCDDYNGAILVVGRLTKLKRVDLLIQAAAAAGGDWRVRIAGEGPERATLVKLTRELNLEHRVVLLGELDEERLVHEYANCAAVYFGSRAEDYGLVTLEAFSSAKAVVTCTDSGGPAELVEDGVTGFVTEPEVGAVAEALARITQETRLAERLGAAAAEVATQHSWPAAVERLLAACQP</sequence>
<proteinExistence type="predicted"/>
<evidence type="ECO:0000313" key="2">
    <source>
        <dbReference type="EMBL" id="SUZ89888.1"/>
    </source>
</evidence>
<feature type="domain" description="Glycosyl transferase family 1" evidence="1">
    <location>
        <begin position="177"/>
        <end position="326"/>
    </location>
</feature>
<gene>
    <name evidence="2" type="ORF">METZ01_LOCUS42742</name>
</gene>
<dbReference type="PANTHER" id="PTHR45947">
    <property type="entry name" value="SULFOQUINOVOSYL TRANSFERASE SQD2"/>
    <property type="match status" value="1"/>
</dbReference>
<organism evidence="2">
    <name type="scientific">marine metagenome</name>
    <dbReference type="NCBI Taxonomy" id="408172"/>
    <lineage>
        <taxon>unclassified sequences</taxon>
        <taxon>metagenomes</taxon>
        <taxon>ecological metagenomes</taxon>
    </lineage>
</organism>
<dbReference type="CDD" id="cd03801">
    <property type="entry name" value="GT4_PimA-like"/>
    <property type="match status" value="1"/>
</dbReference>
<dbReference type="AlphaFoldDB" id="A0A381RG09"/>
<name>A0A381RG09_9ZZZZ</name>
<reference evidence="2" key="1">
    <citation type="submission" date="2018-05" db="EMBL/GenBank/DDBJ databases">
        <authorList>
            <person name="Lanie J.A."/>
            <person name="Ng W.-L."/>
            <person name="Kazmierczak K.M."/>
            <person name="Andrzejewski T.M."/>
            <person name="Davidsen T.M."/>
            <person name="Wayne K.J."/>
            <person name="Tettelin H."/>
            <person name="Glass J.I."/>
            <person name="Rusch D."/>
            <person name="Podicherti R."/>
            <person name="Tsui H.-C.T."/>
            <person name="Winkler M.E."/>
        </authorList>
    </citation>
    <scope>NUCLEOTIDE SEQUENCE</scope>
</reference>
<dbReference type="GO" id="GO:0016757">
    <property type="term" value="F:glycosyltransferase activity"/>
    <property type="evidence" value="ECO:0007669"/>
    <property type="project" value="InterPro"/>
</dbReference>
<dbReference type="InterPro" id="IPR050194">
    <property type="entry name" value="Glycosyltransferase_grp1"/>
</dbReference>
<dbReference type="Pfam" id="PF00534">
    <property type="entry name" value="Glycos_transf_1"/>
    <property type="match status" value="1"/>
</dbReference>
<dbReference type="InterPro" id="IPR001296">
    <property type="entry name" value="Glyco_trans_1"/>
</dbReference>
<dbReference type="PANTHER" id="PTHR45947:SF3">
    <property type="entry name" value="SULFOQUINOVOSYL TRANSFERASE SQD2"/>
    <property type="match status" value="1"/>
</dbReference>
<dbReference type="Gene3D" id="3.40.50.2000">
    <property type="entry name" value="Glycogen Phosphorylase B"/>
    <property type="match status" value="2"/>
</dbReference>
<dbReference type="EMBL" id="UINC01001848">
    <property type="protein sequence ID" value="SUZ89888.1"/>
    <property type="molecule type" value="Genomic_DNA"/>
</dbReference>
<protein>
    <recommendedName>
        <fullName evidence="1">Glycosyl transferase family 1 domain-containing protein</fullName>
    </recommendedName>
</protein>
<accession>A0A381RG09</accession>
<evidence type="ECO:0000259" key="1">
    <source>
        <dbReference type="Pfam" id="PF00534"/>
    </source>
</evidence>